<evidence type="ECO:0000256" key="1">
    <source>
        <dbReference type="SAM" id="MobiDB-lite"/>
    </source>
</evidence>
<reference evidence="2" key="1">
    <citation type="submission" date="2019-02" db="EMBL/GenBank/DDBJ databases">
        <authorList>
            <person name="Gruber-Vodicka R. H."/>
            <person name="Seah K. B. B."/>
        </authorList>
    </citation>
    <scope>NUCLEOTIDE SEQUENCE</scope>
    <source>
        <strain evidence="2">BECK_BZ131</strain>
    </source>
</reference>
<evidence type="ECO:0000313" key="2">
    <source>
        <dbReference type="EMBL" id="VFJ62914.1"/>
    </source>
</evidence>
<feature type="region of interest" description="Disordered" evidence="1">
    <location>
        <begin position="110"/>
        <end position="131"/>
    </location>
</feature>
<proteinExistence type="predicted"/>
<name>A0A450T854_9GAMM</name>
<feature type="compositionally biased region" description="Polar residues" evidence="1">
    <location>
        <begin position="114"/>
        <end position="127"/>
    </location>
</feature>
<accession>A0A450T854</accession>
<organism evidence="2">
    <name type="scientific">Candidatus Kentrum sp. FW</name>
    <dbReference type="NCBI Taxonomy" id="2126338"/>
    <lineage>
        <taxon>Bacteria</taxon>
        <taxon>Pseudomonadati</taxon>
        <taxon>Pseudomonadota</taxon>
        <taxon>Gammaproteobacteria</taxon>
        <taxon>Candidatus Kentrum</taxon>
    </lineage>
</organism>
<dbReference type="AlphaFoldDB" id="A0A450T854"/>
<dbReference type="SUPFAM" id="SSF50969">
    <property type="entry name" value="YVTN repeat-like/Quinoprotein amine dehydrogenase"/>
    <property type="match status" value="1"/>
</dbReference>
<protein>
    <recommendedName>
        <fullName evidence="3">WD40-like Beta Propeller Repeat</fullName>
    </recommendedName>
</protein>
<gene>
    <name evidence="2" type="ORF">BECKFW1821C_GA0114237_100350</name>
</gene>
<dbReference type="EMBL" id="CAADFE010000003">
    <property type="protein sequence ID" value="VFJ62914.1"/>
    <property type="molecule type" value="Genomic_DNA"/>
</dbReference>
<evidence type="ECO:0008006" key="3">
    <source>
        <dbReference type="Google" id="ProtNLM"/>
    </source>
</evidence>
<dbReference type="InterPro" id="IPR011044">
    <property type="entry name" value="Quino_amine_DH_bsu"/>
</dbReference>
<sequence>MWHHVVTIKQADFGTFHAVWIAPDGAELLLLTRERTLCWSVREGIVLWSIQEKAGGDSISPDGRIYRDLASGLFYPVLGSHGGQQLRTHPSGGSIHVPDEQGPVTVTDPAGATHSLSRTLSRTPSHQDCSDDWRPGDWRVATFSESGDHILIAGPRSLAVYTSLQNDKA</sequence>